<organism evidence="1 2">
    <name type="scientific">Penicillium atrosanguineum</name>
    <dbReference type="NCBI Taxonomy" id="1132637"/>
    <lineage>
        <taxon>Eukaryota</taxon>
        <taxon>Fungi</taxon>
        <taxon>Dikarya</taxon>
        <taxon>Ascomycota</taxon>
        <taxon>Pezizomycotina</taxon>
        <taxon>Eurotiomycetes</taxon>
        <taxon>Eurotiomycetidae</taxon>
        <taxon>Eurotiales</taxon>
        <taxon>Aspergillaceae</taxon>
        <taxon>Penicillium</taxon>
    </lineage>
</organism>
<keyword evidence="2" id="KW-1185">Reference proteome</keyword>
<dbReference type="Gene3D" id="1.10.510.10">
    <property type="entry name" value="Transferase(Phosphotransferase) domain 1"/>
    <property type="match status" value="1"/>
</dbReference>
<dbReference type="GO" id="GO:0005524">
    <property type="term" value="F:ATP binding"/>
    <property type="evidence" value="ECO:0007669"/>
    <property type="project" value="InterPro"/>
</dbReference>
<name>A0A9W9GRC4_9EURO</name>
<proteinExistence type="predicted"/>
<dbReference type="Proteomes" id="UP001147746">
    <property type="component" value="Unassembled WGS sequence"/>
</dbReference>
<gene>
    <name evidence="1" type="ORF">N7476_000542</name>
</gene>
<dbReference type="GO" id="GO:0004672">
    <property type="term" value="F:protein kinase activity"/>
    <property type="evidence" value="ECO:0007669"/>
    <property type="project" value="InterPro"/>
</dbReference>
<dbReference type="PANTHER" id="PTHR37542">
    <property type="entry name" value="HELO DOMAIN-CONTAINING PROTEIN-RELATED"/>
    <property type="match status" value="1"/>
</dbReference>
<comment type="caution">
    <text evidence="1">The sequence shown here is derived from an EMBL/GenBank/DDBJ whole genome shotgun (WGS) entry which is preliminary data.</text>
</comment>
<dbReference type="PROSITE" id="PS50011">
    <property type="entry name" value="PROTEIN_KINASE_DOM"/>
    <property type="match status" value="1"/>
</dbReference>
<evidence type="ECO:0000313" key="2">
    <source>
        <dbReference type="Proteomes" id="UP001147746"/>
    </source>
</evidence>
<protein>
    <submittedName>
        <fullName evidence="1">Uncharacterized protein</fullName>
    </submittedName>
</protein>
<dbReference type="PANTHER" id="PTHR37542:SF1">
    <property type="entry name" value="PRION-INHIBITION AND PROPAGATION HELO DOMAIN-CONTAINING PROTEIN"/>
    <property type="match status" value="1"/>
</dbReference>
<dbReference type="SUPFAM" id="SSF56112">
    <property type="entry name" value="Protein kinase-like (PK-like)"/>
    <property type="match status" value="1"/>
</dbReference>
<reference evidence="1" key="1">
    <citation type="submission" date="2022-12" db="EMBL/GenBank/DDBJ databases">
        <authorList>
            <person name="Petersen C."/>
        </authorList>
    </citation>
    <scope>NUCLEOTIDE SEQUENCE</scope>
    <source>
        <strain evidence="1">IBT 21472</strain>
    </source>
</reference>
<dbReference type="EMBL" id="JAPZBO010000001">
    <property type="protein sequence ID" value="KAJ5330759.1"/>
    <property type="molecule type" value="Genomic_DNA"/>
</dbReference>
<evidence type="ECO:0000313" key="1">
    <source>
        <dbReference type="EMBL" id="KAJ5330759.1"/>
    </source>
</evidence>
<reference evidence="1" key="2">
    <citation type="journal article" date="2023" name="IMA Fungus">
        <title>Comparative genomic study of the Penicillium genus elucidates a diverse pangenome and 15 lateral gene transfer events.</title>
        <authorList>
            <person name="Petersen C."/>
            <person name="Sorensen T."/>
            <person name="Nielsen M.R."/>
            <person name="Sondergaard T.E."/>
            <person name="Sorensen J.L."/>
            <person name="Fitzpatrick D.A."/>
            <person name="Frisvad J.C."/>
            <person name="Nielsen K.L."/>
        </authorList>
    </citation>
    <scope>NUCLEOTIDE SEQUENCE</scope>
    <source>
        <strain evidence="1">IBT 21472</strain>
    </source>
</reference>
<accession>A0A9W9GRC4</accession>
<dbReference type="AlphaFoldDB" id="A0A9W9GRC4"/>
<dbReference type="OrthoDB" id="1911848at2759"/>
<dbReference type="InterPro" id="IPR000719">
    <property type="entry name" value="Prot_kinase_dom"/>
</dbReference>
<dbReference type="InterPro" id="IPR011009">
    <property type="entry name" value="Kinase-like_dom_sf"/>
</dbReference>
<sequence length="510" mass="57653">MEPASMALAVVGTLDLCISYGNKLVKFCHEQRSLEYDIGEIALNIEGVWLKTKVQLTSLERLWGSLAPALQIHYADAVQRLHIKISGAVDGFASVYLRNKFAKSVPQKAKIVYLKRHLQQVVKDLEDWQQRFDPSWYLITRLAEPKVDRELENPAARQNPSATRLFEMRGAIQQSLSKRNECSGSVFVSLGMIETNPERIPGTNDYLSRYSTGARRVLLSSTTFAGTAIAARKSNVRDLARLLRHVDSMSFGLLRCEGVLERHTDLDTQFQFIFEIPEGLDSPKTIRTLLTEKPECSLSKRVQLAKQLTRSVMFVHTTGFVHKGIRPETIVVFSQNGQDMGPSFLIGFEQVRRAEAQTSFLGDLQWERNLYRHPVRQGLWSEEAFTMQHDIYSLGVCLLEIALWRSFVELEGDAATPWSDLRIGTAICEKDARRGGFAIKKQLTMLAKARLPALVGDRYTDIVLACLGCLDKNEDNVFDMQGIDTRDEDGIIIGVRYIENVLLKIEELLV</sequence>